<protein>
    <recommendedName>
        <fullName evidence="1">Peptide N-acetyl-beta-D-glucosaminyl asparaginase amidase A N-terminal domain-containing protein</fullName>
    </recommendedName>
</protein>
<feature type="domain" description="Peptide N-acetyl-beta-D-glucosaminyl asparaginase amidase A N-terminal" evidence="1">
    <location>
        <begin position="5"/>
        <end position="269"/>
    </location>
</feature>
<name>A0A839PXP4_9MICO</name>
<dbReference type="Proteomes" id="UP000590811">
    <property type="component" value="Unassembled WGS sequence"/>
</dbReference>
<gene>
    <name evidence="2" type="ORF">FHW14_003049</name>
</gene>
<dbReference type="EMBL" id="JACHVT010000006">
    <property type="protein sequence ID" value="MBB2987863.1"/>
    <property type="molecule type" value="Genomic_DNA"/>
</dbReference>
<dbReference type="InterPro" id="IPR056948">
    <property type="entry name" value="PNGaseA_N"/>
</dbReference>
<proteinExistence type="predicted"/>
<evidence type="ECO:0000313" key="3">
    <source>
        <dbReference type="Proteomes" id="UP000590811"/>
    </source>
</evidence>
<evidence type="ECO:0000313" key="2">
    <source>
        <dbReference type="EMBL" id="MBB2987863.1"/>
    </source>
</evidence>
<reference evidence="2 3" key="1">
    <citation type="submission" date="2020-08" db="EMBL/GenBank/DDBJ databases">
        <title>Genomic Encyclopedia of Type Strains, Phase IV (KMG-V): Genome sequencing to study the core and pangenomes of soil and plant-associated prokaryotes.</title>
        <authorList>
            <person name="Whitman W."/>
        </authorList>
    </citation>
    <scope>NUCLEOTIDE SEQUENCE [LARGE SCALE GENOMIC DNA]</scope>
    <source>
        <strain evidence="2 3">B3ACCR2</strain>
    </source>
</reference>
<dbReference type="RefSeq" id="WP_221186484.1">
    <property type="nucleotide sequence ID" value="NZ_JACHVT010000006.1"/>
</dbReference>
<comment type="caution">
    <text evidence="2">The sequence shown here is derived from an EMBL/GenBank/DDBJ whole genome shotgun (WGS) entry which is preliminary data.</text>
</comment>
<evidence type="ECO:0000259" key="1">
    <source>
        <dbReference type="Pfam" id="PF12222"/>
    </source>
</evidence>
<accession>A0A839PXP4</accession>
<dbReference type="Pfam" id="PF12222">
    <property type="entry name" value="PNGaseA"/>
    <property type="match status" value="1"/>
</dbReference>
<dbReference type="InterPro" id="IPR021102">
    <property type="entry name" value="PNGase_A"/>
</dbReference>
<dbReference type="PANTHER" id="PTHR31104">
    <property type="entry name" value="PEPTIDE-N4-(N-ACETYL-BETA-GLUCOSAMINYL)ASPARAGINE AMIDASE A PROTEIN"/>
    <property type="match status" value="1"/>
</dbReference>
<dbReference type="AlphaFoldDB" id="A0A839PXP4"/>
<organism evidence="2 3">
    <name type="scientific">Terracoccus luteus</name>
    <dbReference type="NCBI Taxonomy" id="53356"/>
    <lineage>
        <taxon>Bacteria</taxon>
        <taxon>Bacillati</taxon>
        <taxon>Actinomycetota</taxon>
        <taxon>Actinomycetes</taxon>
        <taxon>Micrococcales</taxon>
        <taxon>Intrasporangiaceae</taxon>
        <taxon>Terracoccus</taxon>
    </lineage>
</organism>
<sequence>MRIVDHAFTNFDVFTQDFTPPAACAGGWSKVVMRLQGSVAGRQFDRLGYLDIGGVRALTLSTPEPSLTGITWDVEKDVTDLVPLLRSPQQVSMFIGNVVDDTYTGVLDVTVDLDFYVTGRGAPKAQTADRVLPLADQGRDGTDLTGRVTVPRNSTRLVAEVFATGSGGGCEEFWDTSAPASTGYSCADGLPYREVDVSIDGQLAGVAAPYPVVYTGGWSNPFLWYTTPSPKAFDIPPLGYDLTPFLARLNDGRAHDVQVSVVGLPEGQSGWTLSPRFKVWRDAGSRVVAGTTAVVPPADPRVDATVTGEAGSSGSVALTGTRAFTAIGTLTTSAGVVTTSVQRSLENRSDHTWTAGEEDDVLKASWLDRQTVSTRTGGGPSVVERVERRYTKDGTLGFHPHPGIDGAYDVTGDLTILWRESAESRRSGALVDSRLETSWYSGEAAWIYGVPREERHATADTRSQARVVTRSVDGTTSTYDRRLRSVNGVFVADTLRP</sequence>